<protein>
    <recommendedName>
        <fullName evidence="3">Tetratricopeptide repeat-like domain-containing protein</fullName>
    </recommendedName>
</protein>
<sequence>MDEDLAIIAKNTRKEEIKNFFIKHKKKIYFLMGLILLTIFSTFFYLDIVKKQKTEIANKFIKASINYNLKEEAYYSKEFKEIINSHDSTYAPLALFFL</sequence>
<feature type="non-terminal residue" evidence="2">
    <location>
        <position position="98"/>
    </location>
</feature>
<feature type="transmembrane region" description="Helical" evidence="1">
    <location>
        <begin position="28"/>
        <end position="46"/>
    </location>
</feature>
<keyword evidence="1" id="KW-0472">Membrane</keyword>
<gene>
    <name evidence="2" type="ORF">METZ01_LOCUS397398</name>
</gene>
<dbReference type="AlphaFoldDB" id="A0A382VDG5"/>
<evidence type="ECO:0008006" key="3">
    <source>
        <dbReference type="Google" id="ProtNLM"/>
    </source>
</evidence>
<accession>A0A382VDG5</accession>
<evidence type="ECO:0000256" key="1">
    <source>
        <dbReference type="SAM" id="Phobius"/>
    </source>
</evidence>
<proteinExistence type="predicted"/>
<organism evidence="2">
    <name type="scientific">marine metagenome</name>
    <dbReference type="NCBI Taxonomy" id="408172"/>
    <lineage>
        <taxon>unclassified sequences</taxon>
        <taxon>metagenomes</taxon>
        <taxon>ecological metagenomes</taxon>
    </lineage>
</organism>
<evidence type="ECO:0000313" key="2">
    <source>
        <dbReference type="EMBL" id="SVD44544.1"/>
    </source>
</evidence>
<reference evidence="2" key="1">
    <citation type="submission" date="2018-05" db="EMBL/GenBank/DDBJ databases">
        <authorList>
            <person name="Lanie J.A."/>
            <person name="Ng W.-L."/>
            <person name="Kazmierczak K.M."/>
            <person name="Andrzejewski T.M."/>
            <person name="Davidsen T.M."/>
            <person name="Wayne K.J."/>
            <person name="Tettelin H."/>
            <person name="Glass J.I."/>
            <person name="Rusch D."/>
            <person name="Podicherti R."/>
            <person name="Tsui H.-C.T."/>
            <person name="Winkler M.E."/>
        </authorList>
    </citation>
    <scope>NUCLEOTIDE SEQUENCE</scope>
</reference>
<name>A0A382VDG5_9ZZZZ</name>
<dbReference type="EMBL" id="UINC01151127">
    <property type="protein sequence ID" value="SVD44544.1"/>
    <property type="molecule type" value="Genomic_DNA"/>
</dbReference>
<keyword evidence="1" id="KW-0812">Transmembrane</keyword>
<keyword evidence="1" id="KW-1133">Transmembrane helix</keyword>